<keyword evidence="4 7" id="KW-0812">Transmembrane</keyword>
<dbReference type="EMBL" id="RJKL01000001">
    <property type="protein sequence ID" value="ROP27429.1"/>
    <property type="molecule type" value="Genomic_DNA"/>
</dbReference>
<dbReference type="PROSITE" id="PS50928">
    <property type="entry name" value="ABC_TM1"/>
    <property type="match status" value="1"/>
</dbReference>
<keyword evidence="5 7" id="KW-1133">Transmembrane helix</keyword>
<gene>
    <name evidence="9" type="ORF">EDD30_0100</name>
</gene>
<evidence type="ECO:0000259" key="8">
    <source>
        <dbReference type="PROSITE" id="PS50928"/>
    </source>
</evidence>
<dbReference type="PANTHER" id="PTHR43227">
    <property type="entry name" value="BLL4140 PROTEIN"/>
    <property type="match status" value="1"/>
</dbReference>
<dbReference type="CDD" id="cd06261">
    <property type="entry name" value="TM_PBP2"/>
    <property type="match status" value="1"/>
</dbReference>
<feature type="transmembrane region" description="Helical" evidence="7">
    <location>
        <begin position="103"/>
        <end position="123"/>
    </location>
</feature>
<evidence type="ECO:0000256" key="1">
    <source>
        <dbReference type="ARBA" id="ARBA00004651"/>
    </source>
</evidence>
<protein>
    <submittedName>
        <fullName evidence="9">Carbohydrate ABC transporter membrane protein 1 (CUT1 family)</fullName>
    </submittedName>
</protein>
<dbReference type="InterPro" id="IPR035906">
    <property type="entry name" value="MetI-like_sf"/>
</dbReference>
<name>A0A3N1GB01_9ACTN</name>
<evidence type="ECO:0000256" key="5">
    <source>
        <dbReference type="ARBA" id="ARBA00022989"/>
    </source>
</evidence>
<evidence type="ECO:0000313" key="10">
    <source>
        <dbReference type="Proteomes" id="UP000271683"/>
    </source>
</evidence>
<evidence type="ECO:0000313" key="9">
    <source>
        <dbReference type="EMBL" id="ROP27429.1"/>
    </source>
</evidence>
<evidence type="ECO:0000256" key="4">
    <source>
        <dbReference type="ARBA" id="ARBA00022692"/>
    </source>
</evidence>
<dbReference type="InterPro" id="IPR050809">
    <property type="entry name" value="UgpAE/MalFG_permease"/>
</dbReference>
<dbReference type="Gene3D" id="1.10.3720.10">
    <property type="entry name" value="MetI-like"/>
    <property type="match status" value="1"/>
</dbReference>
<dbReference type="AlphaFoldDB" id="A0A3N1GB01"/>
<dbReference type="InterPro" id="IPR000515">
    <property type="entry name" value="MetI-like"/>
</dbReference>
<feature type="domain" description="ABC transmembrane type-1" evidence="8">
    <location>
        <begin position="99"/>
        <end position="318"/>
    </location>
</feature>
<comment type="similarity">
    <text evidence="7">Belongs to the binding-protein-dependent transport system permease family.</text>
</comment>
<feature type="transmembrane region" description="Helical" evidence="7">
    <location>
        <begin position="297"/>
        <end position="317"/>
    </location>
</feature>
<evidence type="ECO:0000256" key="6">
    <source>
        <dbReference type="ARBA" id="ARBA00023136"/>
    </source>
</evidence>
<comment type="subcellular location">
    <subcellularLocation>
        <location evidence="1 7">Cell membrane</location>
        <topology evidence="1 7">Multi-pass membrane protein</topology>
    </subcellularLocation>
</comment>
<feature type="transmembrane region" description="Helical" evidence="7">
    <location>
        <begin position="194"/>
        <end position="216"/>
    </location>
</feature>
<comment type="caution">
    <text evidence="9">The sequence shown here is derived from an EMBL/GenBank/DDBJ whole genome shotgun (WGS) entry which is preliminary data.</text>
</comment>
<dbReference type="GO" id="GO:0055085">
    <property type="term" value="P:transmembrane transport"/>
    <property type="evidence" value="ECO:0007669"/>
    <property type="project" value="InterPro"/>
</dbReference>
<evidence type="ECO:0000256" key="2">
    <source>
        <dbReference type="ARBA" id="ARBA00022448"/>
    </source>
</evidence>
<evidence type="ECO:0000256" key="7">
    <source>
        <dbReference type="RuleBase" id="RU363032"/>
    </source>
</evidence>
<dbReference type="Pfam" id="PF00528">
    <property type="entry name" value="BPD_transp_1"/>
    <property type="match status" value="1"/>
</dbReference>
<dbReference type="PANTHER" id="PTHR43227:SF8">
    <property type="entry name" value="DIACETYLCHITOBIOSE UPTAKE SYSTEM PERMEASE PROTEIN DASB"/>
    <property type="match status" value="1"/>
</dbReference>
<proteinExistence type="inferred from homology"/>
<feature type="transmembrane region" description="Helical" evidence="7">
    <location>
        <begin position="237"/>
        <end position="259"/>
    </location>
</feature>
<keyword evidence="6 7" id="KW-0472">Membrane</keyword>
<feature type="transmembrane region" description="Helical" evidence="7">
    <location>
        <begin position="43"/>
        <end position="62"/>
    </location>
</feature>
<sequence>MLTAETNTAKIGLMLAAILLFAAVVGVILFVATLFRGRRADRWVAYAYLAPTLVMLLVGLVYPGLRTIYQSFFNAAGNAFIGLDNYQTIFTDPDQLTVLRNTVFWVLVTPFVATAVGLLYAILVDKSKFESAAKALVFLPMAISFVGASIIWKFVYEYRPDQGNVKQIGLLNQILVWLGGKPQQWLVDSPLNTFLLIVIMIWIQAGFAMTVLSAAIKAIPDDIVEAARLDGVTAWGMFRFVTLPAIRPAVVVVLTTIGIGTLKVFDIVRTATGGQFDTSVVANEFYSQSFRSDNQGLGAALAVLLFLLVIPIVVYNIRQLRRSEAL</sequence>
<reference evidence="9 10" key="1">
    <citation type="submission" date="2018-11" db="EMBL/GenBank/DDBJ databases">
        <title>Sequencing the genomes of 1000 actinobacteria strains.</title>
        <authorList>
            <person name="Klenk H.-P."/>
        </authorList>
    </citation>
    <scope>NUCLEOTIDE SEQUENCE [LARGE SCALE GENOMIC DNA]</scope>
    <source>
        <strain evidence="9 10">DSM 43634</strain>
    </source>
</reference>
<dbReference type="GO" id="GO:0005886">
    <property type="term" value="C:plasma membrane"/>
    <property type="evidence" value="ECO:0007669"/>
    <property type="project" value="UniProtKB-SubCell"/>
</dbReference>
<keyword evidence="2 7" id="KW-0813">Transport</keyword>
<feature type="transmembrane region" description="Helical" evidence="7">
    <location>
        <begin position="135"/>
        <end position="155"/>
    </location>
</feature>
<evidence type="ECO:0000256" key="3">
    <source>
        <dbReference type="ARBA" id="ARBA00022475"/>
    </source>
</evidence>
<keyword evidence="3" id="KW-1003">Cell membrane</keyword>
<dbReference type="SUPFAM" id="SSF161098">
    <property type="entry name" value="MetI-like"/>
    <property type="match status" value="1"/>
</dbReference>
<accession>A0A3N1GB01</accession>
<organism evidence="9 10">
    <name type="scientific">Couchioplanes caeruleus</name>
    <dbReference type="NCBI Taxonomy" id="56438"/>
    <lineage>
        <taxon>Bacteria</taxon>
        <taxon>Bacillati</taxon>
        <taxon>Actinomycetota</taxon>
        <taxon>Actinomycetes</taxon>
        <taxon>Micromonosporales</taxon>
        <taxon>Micromonosporaceae</taxon>
        <taxon>Couchioplanes</taxon>
    </lineage>
</organism>
<dbReference type="Proteomes" id="UP000271683">
    <property type="component" value="Unassembled WGS sequence"/>
</dbReference>
<feature type="transmembrane region" description="Helical" evidence="7">
    <location>
        <begin position="12"/>
        <end position="31"/>
    </location>
</feature>